<gene>
    <name evidence="1" type="ORF">AFUS01_LOCUS29043</name>
</gene>
<proteinExistence type="predicted"/>
<comment type="caution">
    <text evidence="1">The sequence shown here is derived from an EMBL/GenBank/DDBJ whole genome shotgun (WGS) entry which is preliminary data.</text>
</comment>
<sequence length="75" mass="8432">MTERSDSSDGKYQKPWDCFRAVTGEIYLRDATGGRLFGKVESQKYADHMSRKLKGRRCWGIMSGLASLDGADPLE</sequence>
<name>A0A8J2PKT8_9HEXA</name>
<dbReference type="EMBL" id="CAJVCH010423484">
    <property type="protein sequence ID" value="CAG7818545.1"/>
    <property type="molecule type" value="Genomic_DNA"/>
</dbReference>
<evidence type="ECO:0000313" key="2">
    <source>
        <dbReference type="Proteomes" id="UP000708208"/>
    </source>
</evidence>
<dbReference type="AlphaFoldDB" id="A0A8J2PKT8"/>
<evidence type="ECO:0000313" key="1">
    <source>
        <dbReference type="EMBL" id="CAG7818545.1"/>
    </source>
</evidence>
<reference evidence="1" key="1">
    <citation type="submission" date="2021-06" db="EMBL/GenBank/DDBJ databases">
        <authorList>
            <person name="Hodson N. C."/>
            <person name="Mongue J. A."/>
            <person name="Jaron S. K."/>
        </authorList>
    </citation>
    <scope>NUCLEOTIDE SEQUENCE</scope>
</reference>
<dbReference type="Proteomes" id="UP000708208">
    <property type="component" value="Unassembled WGS sequence"/>
</dbReference>
<keyword evidence="2" id="KW-1185">Reference proteome</keyword>
<accession>A0A8J2PKT8</accession>
<protein>
    <submittedName>
        <fullName evidence="1">Uncharacterized protein</fullName>
    </submittedName>
</protein>
<organism evidence="1 2">
    <name type="scientific">Allacma fusca</name>
    <dbReference type="NCBI Taxonomy" id="39272"/>
    <lineage>
        <taxon>Eukaryota</taxon>
        <taxon>Metazoa</taxon>
        <taxon>Ecdysozoa</taxon>
        <taxon>Arthropoda</taxon>
        <taxon>Hexapoda</taxon>
        <taxon>Collembola</taxon>
        <taxon>Symphypleona</taxon>
        <taxon>Sminthuridae</taxon>
        <taxon>Allacma</taxon>
    </lineage>
</organism>